<evidence type="ECO:0008006" key="3">
    <source>
        <dbReference type="Google" id="ProtNLM"/>
    </source>
</evidence>
<dbReference type="EMBL" id="CYZK01000001">
    <property type="protein sequence ID" value="CUN46705.1"/>
    <property type="molecule type" value="Genomic_DNA"/>
</dbReference>
<protein>
    <recommendedName>
        <fullName evidence="3">Adenylate cyclase</fullName>
    </recommendedName>
</protein>
<reference evidence="1 2" key="1">
    <citation type="submission" date="2015-09" db="EMBL/GenBank/DDBJ databases">
        <authorList>
            <consortium name="Pathogen Informatics"/>
        </authorList>
    </citation>
    <scope>NUCLEOTIDE SEQUENCE [LARGE SCALE GENOMIC DNA]</scope>
    <source>
        <strain evidence="1 2">2789STDY5834866</strain>
    </source>
</reference>
<organism evidence="1 2">
    <name type="scientific">Coprococcus comes</name>
    <dbReference type="NCBI Taxonomy" id="410072"/>
    <lineage>
        <taxon>Bacteria</taxon>
        <taxon>Bacillati</taxon>
        <taxon>Bacillota</taxon>
        <taxon>Clostridia</taxon>
        <taxon>Lachnospirales</taxon>
        <taxon>Lachnospiraceae</taxon>
        <taxon>Coprococcus</taxon>
    </lineage>
</organism>
<name>A0A173X7T7_9FIRM</name>
<evidence type="ECO:0000313" key="2">
    <source>
        <dbReference type="Proteomes" id="UP000095362"/>
    </source>
</evidence>
<evidence type="ECO:0000313" key="1">
    <source>
        <dbReference type="EMBL" id="CUN46705.1"/>
    </source>
</evidence>
<dbReference type="AlphaFoldDB" id="A0A173X7T7"/>
<dbReference type="RefSeq" id="WP_055260425.1">
    <property type="nucleotide sequence ID" value="NZ_CYZK01000001.1"/>
</dbReference>
<gene>
    <name evidence="1" type="ORF">ERS852481_00233</name>
</gene>
<proteinExistence type="predicted"/>
<dbReference type="Proteomes" id="UP000095362">
    <property type="component" value="Unassembled WGS sequence"/>
</dbReference>
<sequence>MRKERKIINTNIRLNLCDEQDRQAWEYLQTMDRKKYKSYTKAVVVALNDYFSRIYQKEVDPYLETREKEDAFLERVETAIRDGVKESVPMAMAKNLLEMLTPFLKESVEENNLPNMAMTMEKPDNEATDNTLDWEQEADMDAALDFADSF</sequence>
<accession>A0A173X7T7</accession>